<evidence type="ECO:0000313" key="3">
    <source>
        <dbReference type="Proteomes" id="UP001054945"/>
    </source>
</evidence>
<keyword evidence="3" id="KW-1185">Reference proteome</keyword>
<reference evidence="2 3" key="1">
    <citation type="submission" date="2021-06" db="EMBL/GenBank/DDBJ databases">
        <title>Caerostris extrusa draft genome.</title>
        <authorList>
            <person name="Kono N."/>
            <person name="Arakawa K."/>
        </authorList>
    </citation>
    <scope>NUCLEOTIDE SEQUENCE [LARGE SCALE GENOMIC DNA]</scope>
</reference>
<evidence type="ECO:0000313" key="2">
    <source>
        <dbReference type="EMBL" id="GIX66491.1"/>
    </source>
</evidence>
<dbReference type="PANTHER" id="PTHR20765:SF1">
    <property type="entry name" value="EQUILIBRATIVE NUCLEOBASE TRANSPORTER 1"/>
    <property type="match status" value="1"/>
</dbReference>
<evidence type="ECO:0008006" key="4">
    <source>
        <dbReference type="Google" id="ProtNLM"/>
    </source>
</evidence>
<evidence type="ECO:0000256" key="1">
    <source>
        <dbReference type="SAM" id="Phobius"/>
    </source>
</evidence>
<organism evidence="2 3">
    <name type="scientific">Caerostris extrusa</name>
    <name type="common">Bark spider</name>
    <name type="synonym">Caerostris bankana</name>
    <dbReference type="NCBI Taxonomy" id="172846"/>
    <lineage>
        <taxon>Eukaryota</taxon>
        <taxon>Metazoa</taxon>
        <taxon>Ecdysozoa</taxon>
        <taxon>Arthropoda</taxon>
        <taxon>Chelicerata</taxon>
        <taxon>Arachnida</taxon>
        <taxon>Araneae</taxon>
        <taxon>Araneomorphae</taxon>
        <taxon>Entelegynae</taxon>
        <taxon>Araneoidea</taxon>
        <taxon>Araneidae</taxon>
        <taxon>Caerostris</taxon>
    </lineage>
</organism>
<sequence length="85" mass="9517">MPRSKKYFLLFWGLLETWVFSGSILGWSALHYMLKQEGVYGHLCTTVQDVPSTNSTASSLLAPLLNPVDEIEETIVPSVQVSFIK</sequence>
<keyword evidence="1" id="KW-0812">Transmembrane</keyword>
<dbReference type="EMBL" id="BPLR01019315">
    <property type="protein sequence ID" value="GIX66491.1"/>
    <property type="molecule type" value="Genomic_DNA"/>
</dbReference>
<dbReference type="AlphaFoldDB" id="A0AAV4M550"/>
<feature type="transmembrane region" description="Helical" evidence="1">
    <location>
        <begin position="7"/>
        <end position="30"/>
    </location>
</feature>
<protein>
    <recommendedName>
        <fullName evidence="4">ATP synthase F0 subunit 8</fullName>
    </recommendedName>
</protein>
<keyword evidence="1" id="KW-0472">Membrane</keyword>
<accession>A0AAV4M550</accession>
<dbReference type="Proteomes" id="UP001054945">
    <property type="component" value="Unassembled WGS sequence"/>
</dbReference>
<name>A0AAV4M550_CAEEX</name>
<dbReference type="PANTHER" id="PTHR20765">
    <property type="entry name" value="SOLUTE CARRIER FAMILY 43 MEMBER 3-RELATED"/>
    <property type="match status" value="1"/>
</dbReference>
<comment type="caution">
    <text evidence="2">The sequence shown here is derived from an EMBL/GenBank/DDBJ whole genome shotgun (WGS) entry which is preliminary data.</text>
</comment>
<dbReference type="InterPro" id="IPR027197">
    <property type="entry name" value="SLC43A3"/>
</dbReference>
<proteinExistence type="predicted"/>
<gene>
    <name evidence="2" type="primary">AVEN_112283_1</name>
    <name evidence="2" type="ORF">CEXT_18201</name>
</gene>
<keyword evidence="1" id="KW-1133">Transmembrane helix</keyword>